<dbReference type="CDD" id="cd00200">
    <property type="entry name" value="WD40"/>
    <property type="match status" value="2"/>
</dbReference>
<dbReference type="Pfam" id="PF00400">
    <property type="entry name" value="WD40"/>
    <property type="match status" value="9"/>
</dbReference>
<dbReference type="PANTHER" id="PTHR22847:SF637">
    <property type="entry name" value="WD REPEAT DOMAIN 5B"/>
    <property type="match status" value="1"/>
</dbReference>
<evidence type="ECO:0000256" key="1">
    <source>
        <dbReference type="ARBA" id="ARBA00022574"/>
    </source>
</evidence>
<feature type="repeat" description="WD" evidence="3">
    <location>
        <begin position="880"/>
        <end position="912"/>
    </location>
</feature>
<feature type="repeat" description="WD" evidence="3">
    <location>
        <begin position="1181"/>
        <end position="1222"/>
    </location>
</feature>
<dbReference type="GO" id="GO:1990234">
    <property type="term" value="C:transferase complex"/>
    <property type="evidence" value="ECO:0007669"/>
    <property type="project" value="UniProtKB-ARBA"/>
</dbReference>
<dbReference type="Pfam" id="PF24883">
    <property type="entry name" value="NPHP3_N"/>
    <property type="match status" value="1"/>
</dbReference>
<feature type="repeat" description="WD" evidence="3">
    <location>
        <begin position="682"/>
        <end position="706"/>
    </location>
</feature>
<dbReference type="InterPro" id="IPR001680">
    <property type="entry name" value="WD40_rpt"/>
</dbReference>
<dbReference type="OrthoDB" id="538223at2759"/>
<feature type="repeat" description="WD" evidence="3">
    <location>
        <begin position="966"/>
        <end position="1007"/>
    </location>
</feature>
<comment type="caution">
    <text evidence="5">The sequence shown here is derived from an EMBL/GenBank/DDBJ whole genome shotgun (WGS) entry which is preliminary data.</text>
</comment>
<sequence length="1342" mass="145538">MKSIQASSEIVPPSTRLASSSVPSLRVLSRPASPQMTPAPLARESCVQIQTEWTNLKEAFKALQDGSDLYPALKVALGKVTLVMDLIEHTSDVDGELMRTAETIKGFQRIFLQYKSEKDISPAMCIALDAITSGLELIEETISSKIQHEQARPILEEPDHVRDIMIAFKGFSNMIDRLQLNMDSHVSNYNLNISGGVGGAGGMSEQGTAGSGGIGQGPNIHIQGSNVHVHAPNSTVDTQATDALKRLSCIDAASIDAQDPEGCLEGTRVELLADLQAWSCDPNSPRIFWLDGMAGTGKSAITRSFCRMLQEANRLGGSFFCMRGNADRSNPKCIIPTLAVHLASQDTAYTTALLANIKGVSPNANLQVQVERLLEQPLRSAHGNEHPNMVFVIDALDELTDEDITKDLIRRLVSVVHGLAIKLFVTSRPERHIRPHFGAETDFRRVLRLHDIEANLVKADISLYLTHHFNSIRAEQCLPTTWGSTADVEVLAGHAGKLFIYASTAIKYIHDRPRGHLQDLICIKVDTKGPLTKPLDDIYGHVLWESMKPDKHNNEEISLTKQILAAVLTLRNPLSVIALGGLLQVSAEQVREMLDQLHAVIYMPEADDEGVISTFHASFRDFLTTPGRAPNNLLIDLSAAEAHLFSNCMRVMSSELHFNVSKCPTSYFPNTSHKLTIPLLLQYIASGSADKMIQVWDAKTGKPAIEPIKGHTDQIKSVAFSPDGTCIASGSDDKTICVWDIKTGKAVIEPMEGHTDRVWSVVFSPDGTYIASGSEDYTIGVWDAKTGMAVIKPIQGHEYIILSVAFSPDGRYIASGSGDDTIRVWDFKTGKAVMKAIKGHTNWIRSVVFSSDGRCIASGSDDGTICVWDAKTGKAVMDPIHSHSGYIYSVAFSPDRSCLVSGSDAATICLWDAKIVKPEMQPIKGLKNWVRSVAFSSSGTYLGSGSTEKTIHVQDRQTGKAGIKGIKGHADSVFSVAFSPDGTHIVSGSGDQTIYVWDVKTGKTTMKAIKGHTGSIKSVAFSPDGTHIVSGSKDCTICVWDAKTGKAFMKAIRGHTGSILSIAFSPDGTHIASGSVDKTIRVWDAKTGEAVIEPIKGHTDCICSVAFSPDGTHLASGSTDRTIRVWDAKTGKAVIEPIQGHTDFVRSVAFSPDGTHLASGSDDNTIRVWDTKTGKAVIEPIQGHYHWVQSVAFSPDGTCIASGSADKTIRVWDAKTGKAVRKPFKGHTGWICSVAFSPDGNYIVSGSDDKRIRVWKVNSCEATVQEPGSLPVDLQSASLSFPHSYNNWICGPNKELIMWVPPEYQTFLQVPPQFILGGASAKVTVDLSRVVHGTNWDKCYIG</sequence>
<dbReference type="InterPro" id="IPR055442">
    <property type="entry name" value="Beta-prop_EML-like_2nd"/>
</dbReference>
<gene>
    <name evidence="5" type="ORF">MSAN_00963900</name>
</gene>
<dbReference type="PROSITE" id="PS50294">
    <property type="entry name" value="WD_REPEATS_REGION"/>
    <property type="match status" value="12"/>
</dbReference>
<dbReference type="EMBL" id="JACAZH010000006">
    <property type="protein sequence ID" value="KAF7367047.1"/>
    <property type="molecule type" value="Genomic_DNA"/>
</dbReference>
<dbReference type="SMART" id="SM00320">
    <property type="entry name" value="WD40"/>
    <property type="match status" value="14"/>
</dbReference>
<feature type="repeat" description="WD" evidence="3">
    <location>
        <begin position="1138"/>
        <end position="1179"/>
    </location>
</feature>
<dbReference type="Gene3D" id="3.40.50.300">
    <property type="entry name" value="P-loop containing nucleotide triphosphate hydrolases"/>
    <property type="match status" value="1"/>
</dbReference>
<feature type="repeat" description="WD" evidence="3">
    <location>
        <begin position="1052"/>
        <end position="1093"/>
    </location>
</feature>
<accession>A0A8H7DBS9</accession>
<dbReference type="SUPFAM" id="SSF52540">
    <property type="entry name" value="P-loop containing nucleoside triphosphate hydrolases"/>
    <property type="match status" value="1"/>
</dbReference>
<dbReference type="PROSITE" id="PS50837">
    <property type="entry name" value="NACHT"/>
    <property type="match status" value="1"/>
</dbReference>
<dbReference type="PROSITE" id="PS50082">
    <property type="entry name" value="WD_REPEATS_2"/>
    <property type="match status" value="13"/>
</dbReference>
<dbReference type="InterPro" id="IPR019775">
    <property type="entry name" value="WD40_repeat_CS"/>
</dbReference>
<evidence type="ECO:0000256" key="2">
    <source>
        <dbReference type="ARBA" id="ARBA00022737"/>
    </source>
</evidence>
<dbReference type="InterPro" id="IPR015943">
    <property type="entry name" value="WD40/YVTN_repeat-like_dom_sf"/>
</dbReference>
<dbReference type="InterPro" id="IPR036322">
    <property type="entry name" value="WD40_repeat_dom_sf"/>
</dbReference>
<feature type="repeat" description="WD" evidence="3">
    <location>
        <begin position="794"/>
        <end position="835"/>
    </location>
</feature>
<dbReference type="Proteomes" id="UP000623467">
    <property type="component" value="Unassembled WGS sequence"/>
</dbReference>
<feature type="repeat" description="WD" evidence="3">
    <location>
        <begin position="1009"/>
        <end position="1050"/>
    </location>
</feature>
<protein>
    <recommendedName>
        <fullName evidence="4">NACHT domain-containing protein</fullName>
    </recommendedName>
</protein>
<dbReference type="SUPFAM" id="SSF50978">
    <property type="entry name" value="WD40 repeat-like"/>
    <property type="match status" value="2"/>
</dbReference>
<feature type="repeat" description="WD" evidence="3">
    <location>
        <begin position="1095"/>
        <end position="1136"/>
    </location>
</feature>
<dbReference type="GO" id="GO:0005634">
    <property type="term" value="C:nucleus"/>
    <property type="evidence" value="ECO:0007669"/>
    <property type="project" value="TreeGrafter"/>
</dbReference>
<organism evidence="5 6">
    <name type="scientific">Mycena sanguinolenta</name>
    <dbReference type="NCBI Taxonomy" id="230812"/>
    <lineage>
        <taxon>Eukaryota</taxon>
        <taxon>Fungi</taxon>
        <taxon>Dikarya</taxon>
        <taxon>Basidiomycota</taxon>
        <taxon>Agaricomycotina</taxon>
        <taxon>Agaricomycetes</taxon>
        <taxon>Agaricomycetidae</taxon>
        <taxon>Agaricales</taxon>
        <taxon>Marasmiineae</taxon>
        <taxon>Mycenaceae</taxon>
        <taxon>Mycena</taxon>
    </lineage>
</organism>
<evidence type="ECO:0000259" key="4">
    <source>
        <dbReference type="PROSITE" id="PS50837"/>
    </source>
</evidence>
<evidence type="ECO:0000313" key="5">
    <source>
        <dbReference type="EMBL" id="KAF7367047.1"/>
    </source>
</evidence>
<feature type="repeat" description="WD" evidence="3">
    <location>
        <begin position="708"/>
        <end position="749"/>
    </location>
</feature>
<dbReference type="InterPro" id="IPR056884">
    <property type="entry name" value="NPHP3-like_N"/>
</dbReference>
<keyword evidence="2" id="KW-0677">Repeat</keyword>
<name>A0A8H7DBS9_9AGAR</name>
<reference evidence="5" key="1">
    <citation type="submission" date="2020-05" db="EMBL/GenBank/DDBJ databases">
        <title>Mycena genomes resolve the evolution of fungal bioluminescence.</title>
        <authorList>
            <person name="Tsai I.J."/>
        </authorList>
    </citation>
    <scope>NUCLEOTIDE SEQUENCE</scope>
    <source>
        <strain evidence="5">160909Yilan</strain>
    </source>
</reference>
<dbReference type="InterPro" id="IPR007111">
    <property type="entry name" value="NACHT_NTPase"/>
</dbReference>
<dbReference type="Gene3D" id="2.130.10.10">
    <property type="entry name" value="YVTN repeat-like/Quinoprotein amine dehydrogenase"/>
    <property type="match status" value="6"/>
</dbReference>
<dbReference type="InterPro" id="IPR020472">
    <property type="entry name" value="WD40_PAC1"/>
</dbReference>
<proteinExistence type="predicted"/>
<dbReference type="InterPro" id="IPR027417">
    <property type="entry name" value="P-loop_NTPase"/>
</dbReference>
<keyword evidence="6" id="KW-1185">Reference proteome</keyword>
<evidence type="ECO:0000313" key="6">
    <source>
        <dbReference type="Proteomes" id="UP000623467"/>
    </source>
</evidence>
<feature type="repeat" description="WD" evidence="3">
    <location>
        <begin position="1224"/>
        <end position="1265"/>
    </location>
</feature>
<evidence type="ECO:0000256" key="3">
    <source>
        <dbReference type="PROSITE-ProRule" id="PRU00221"/>
    </source>
</evidence>
<keyword evidence="1 3" id="KW-0853">WD repeat</keyword>
<dbReference type="Pfam" id="PF23414">
    <property type="entry name" value="Beta-prop_EML_2"/>
    <property type="match status" value="1"/>
</dbReference>
<feature type="domain" description="NACHT" evidence="4">
    <location>
        <begin position="286"/>
        <end position="429"/>
    </location>
</feature>
<dbReference type="PROSITE" id="PS00678">
    <property type="entry name" value="WD_REPEATS_1"/>
    <property type="match status" value="10"/>
</dbReference>
<dbReference type="PRINTS" id="PR00320">
    <property type="entry name" value="GPROTEINBRPT"/>
</dbReference>
<feature type="repeat" description="WD" evidence="3">
    <location>
        <begin position="751"/>
        <end position="792"/>
    </location>
</feature>
<dbReference type="PANTHER" id="PTHR22847">
    <property type="entry name" value="WD40 REPEAT PROTEIN"/>
    <property type="match status" value="1"/>
</dbReference>
<feature type="repeat" description="WD" evidence="3">
    <location>
        <begin position="837"/>
        <end position="878"/>
    </location>
</feature>